<sequence>MPRLLAERGGSGHPALKLVDAQDPYCRWTVAYWRTAMREEAEGLPVPNGARVVLKHMATNLNAAVETDFRIATFFGNEYEVSAHSIKDSGGREKAQNIWEFVTSSKRPVSDDDGTNEDTKTNK</sequence>
<reference evidence="3" key="1">
    <citation type="submission" date="2010-06" db="EMBL/GenBank/DDBJ databases">
        <authorList>
            <person name="Jiang H."/>
            <person name="Abraham K."/>
            <person name="Ali S."/>
            <person name="Alsbrooks S.L."/>
            <person name="Anim B.N."/>
            <person name="Anosike U.S."/>
            <person name="Attaway T."/>
            <person name="Bandaranaike D.P."/>
            <person name="Battles P.K."/>
            <person name="Bell S.N."/>
            <person name="Bell A.V."/>
            <person name="Beltran B."/>
            <person name="Bickham C."/>
            <person name="Bustamante Y."/>
            <person name="Caleb T."/>
            <person name="Canada A."/>
            <person name="Cardenas V."/>
            <person name="Carter K."/>
            <person name="Chacko J."/>
            <person name="Chandrabose M.N."/>
            <person name="Chavez D."/>
            <person name="Chavez A."/>
            <person name="Chen L."/>
            <person name="Chu H.-S."/>
            <person name="Claassen K.J."/>
            <person name="Cockrell R."/>
            <person name="Collins M."/>
            <person name="Cooper J.A."/>
            <person name="Cree A."/>
            <person name="Curry S.M."/>
            <person name="Da Y."/>
            <person name="Dao M.D."/>
            <person name="Das B."/>
            <person name="Davila M.-L."/>
            <person name="Davy-Carroll L."/>
            <person name="Denson S."/>
            <person name="Dinh H."/>
            <person name="Ebong V.E."/>
            <person name="Edwards J.R."/>
            <person name="Egan A."/>
            <person name="El-Daye J."/>
            <person name="Escobedo L."/>
            <person name="Fernandez S."/>
            <person name="Fernando P.R."/>
            <person name="Flagg N."/>
            <person name="Forbes L.D."/>
            <person name="Fowler R.G."/>
            <person name="Fu Q."/>
            <person name="Gabisi R.A."/>
            <person name="Ganer J."/>
            <person name="Garbino Pronczuk A."/>
            <person name="Garcia R.M."/>
            <person name="Garner T."/>
            <person name="Garrett T.E."/>
            <person name="Gonzalez D.A."/>
            <person name="Hamid H."/>
            <person name="Hawkins E.S."/>
            <person name="Hirani K."/>
            <person name="Hogues M.E."/>
            <person name="Hollins B."/>
            <person name="Hsiao C.-H."/>
            <person name="Jabil R."/>
            <person name="James M.L."/>
            <person name="Jhangiani S.N."/>
            <person name="Johnson B."/>
            <person name="Johnson Q."/>
            <person name="Joshi V."/>
            <person name="Kalu J.B."/>
            <person name="Kam C."/>
            <person name="Kashfia A."/>
            <person name="Keebler J."/>
            <person name="Kisamo H."/>
            <person name="Kovar C.L."/>
            <person name="Lago L.A."/>
            <person name="Lai C.-Y."/>
            <person name="Laidlaw J."/>
            <person name="Lara F."/>
            <person name="Le T.-K."/>
            <person name="Lee S.L."/>
            <person name="Legall F.H."/>
            <person name="Lemon S.J."/>
            <person name="Lewis L.R."/>
            <person name="Li B."/>
            <person name="Liu Y."/>
            <person name="Liu Y.-S."/>
            <person name="Lopez J."/>
            <person name="Lozado R.J."/>
            <person name="Lu J."/>
            <person name="Madu R.C."/>
            <person name="Maheshwari M."/>
            <person name="Maheshwari R."/>
            <person name="Malloy K."/>
            <person name="Martinez E."/>
            <person name="Mathew T."/>
            <person name="Mercado I.C."/>
            <person name="Mercado C."/>
            <person name="Meyer B."/>
            <person name="Montgomery K."/>
            <person name="Morgan M.B."/>
            <person name="Munidasa M."/>
            <person name="Nazareth L.V."/>
            <person name="Nelson J."/>
            <person name="Ng B.M."/>
            <person name="Nguyen N.B."/>
            <person name="Nguyen P.Q."/>
            <person name="Nguyen T."/>
            <person name="Obregon M."/>
            <person name="Okwuonu G.O."/>
            <person name="Onwere C.G."/>
            <person name="Orozco G."/>
            <person name="Parra A."/>
            <person name="Patel S."/>
            <person name="Patil S."/>
            <person name="Perez A."/>
            <person name="Perez Y."/>
            <person name="Pham C."/>
            <person name="Primus E.L."/>
            <person name="Pu L.-L."/>
            <person name="Puazo M."/>
            <person name="Qin X."/>
            <person name="Quiroz J.B."/>
            <person name="Reese J."/>
            <person name="Richards S."/>
            <person name="Rives C.M."/>
            <person name="Robberts R."/>
            <person name="Ruiz S.J."/>
            <person name="Ruiz M.J."/>
            <person name="Santibanez J."/>
            <person name="Schneider B.W."/>
            <person name="Sisson I."/>
            <person name="Smith M."/>
            <person name="Sodergren E."/>
            <person name="Song X.-Z."/>
            <person name="Song B.B."/>
            <person name="Summersgill H."/>
            <person name="Thelus R."/>
            <person name="Thornton R.D."/>
            <person name="Trejos Z.Y."/>
            <person name="Usmani K."/>
            <person name="Vattathil S."/>
            <person name="Villasana D."/>
            <person name="Walker D.L."/>
            <person name="Wang S."/>
            <person name="Wang K."/>
            <person name="White C.S."/>
            <person name="Williams A.C."/>
            <person name="Williamson J."/>
            <person name="Wilson K."/>
            <person name="Woghiren I.O."/>
            <person name="Woodworth J.R."/>
            <person name="Worley K.C."/>
            <person name="Wright R.A."/>
            <person name="Wu W."/>
            <person name="Young L."/>
            <person name="Zhang L."/>
            <person name="Zhang J."/>
            <person name="Zhu Y."/>
            <person name="Muzny D.M."/>
            <person name="Weinstock G."/>
            <person name="Gibbs R.A."/>
        </authorList>
    </citation>
    <scope>NUCLEOTIDE SEQUENCE [LARGE SCALE GENOMIC DNA]</scope>
    <source>
        <strain evidence="3">LSR1</strain>
    </source>
</reference>
<dbReference type="GO" id="GO:0060271">
    <property type="term" value="P:cilium assembly"/>
    <property type="evidence" value="ECO:0007669"/>
    <property type="project" value="TreeGrafter"/>
</dbReference>
<dbReference type="GeneID" id="100575400"/>
<evidence type="ECO:0000313" key="3">
    <source>
        <dbReference type="Proteomes" id="UP000007819"/>
    </source>
</evidence>
<dbReference type="KEGG" id="api:100575400"/>
<evidence type="ECO:0000256" key="1">
    <source>
        <dbReference type="SAM" id="MobiDB-lite"/>
    </source>
</evidence>
<dbReference type="PANTHER" id="PTHR24274">
    <property type="entry name" value="CILIA- AND FLAGELLA-ASSOCIATED PROTEIN 161"/>
    <property type="match status" value="1"/>
</dbReference>
<dbReference type="InterPro" id="IPR055325">
    <property type="entry name" value="CF161"/>
</dbReference>
<accession>A0A8R2NM23</accession>
<dbReference type="Proteomes" id="UP000007819">
    <property type="component" value="Chromosome A1"/>
</dbReference>
<dbReference type="EnsemblMetazoa" id="XM_029487396.1">
    <property type="protein sequence ID" value="XP_029343256.1"/>
    <property type="gene ID" value="LOC100575400"/>
</dbReference>
<organism evidence="2 3">
    <name type="scientific">Acyrthosiphon pisum</name>
    <name type="common">Pea aphid</name>
    <dbReference type="NCBI Taxonomy" id="7029"/>
    <lineage>
        <taxon>Eukaryota</taxon>
        <taxon>Metazoa</taxon>
        <taxon>Ecdysozoa</taxon>
        <taxon>Arthropoda</taxon>
        <taxon>Hexapoda</taxon>
        <taxon>Insecta</taxon>
        <taxon>Pterygota</taxon>
        <taxon>Neoptera</taxon>
        <taxon>Paraneoptera</taxon>
        <taxon>Hemiptera</taxon>
        <taxon>Sternorrhyncha</taxon>
        <taxon>Aphidomorpha</taxon>
        <taxon>Aphidoidea</taxon>
        <taxon>Aphididae</taxon>
        <taxon>Macrosiphini</taxon>
        <taxon>Acyrthosiphon</taxon>
    </lineage>
</organism>
<protein>
    <submittedName>
        <fullName evidence="2">Uncharacterized protein</fullName>
    </submittedName>
</protein>
<dbReference type="Pfam" id="PF24569">
    <property type="entry name" value="CFAP161"/>
    <property type="match status" value="1"/>
</dbReference>
<feature type="region of interest" description="Disordered" evidence="1">
    <location>
        <begin position="100"/>
        <end position="123"/>
    </location>
</feature>
<dbReference type="RefSeq" id="XP_029343256.1">
    <property type="nucleotide sequence ID" value="XM_029487396.1"/>
</dbReference>
<dbReference type="GO" id="GO:0031514">
    <property type="term" value="C:motile cilium"/>
    <property type="evidence" value="ECO:0007669"/>
    <property type="project" value="TreeGrafter"/>
</dbReference>
<dbReference type="AlphaFoldDB" id="A0A8R2NM23"/>
<dbReference type="PANTHER" id="PTHR24274:SF1">
    <property type="entry name" value="CILIA- AND FLAGELLA-ASSOCIATED PROTEIN 161"/>
    <property type="match status" value="1"/>
</dbReference>
<evidence type="ECO:0000313" key="2">
    <source>
        <dbReference type="EnsemblMetazoa" id="XP_029343256.1"/>
    </source>
</evidence>
<reference evidence="2" key="2">
    <citation type="submission" date="2022-06" db="UniProtKB">
        <authorList>
            <consortium name="EnsemblMetazoa"/>
        </authorList>
    </citation>
    <scope>IDENTIFICATION</scope>
</reference>
<dbReference type="OrthoDB" id="2126411at2759"/>
<keyword evidence="3" id="KW-1185">Reference proteome</keyword>
<name>A0A8R2NM23_ACYPI</name>
<proteinExistence type="predicted"/>